<dbReference type="EMBL" id="CP086322">
    <property type="protein sequence ID" value="UQA94001.1"/>
    <property type="molecule type" value="Genomic_DNA"/>
</dbReference>
<keyword evidence="4 7" id="KW-1133">Transmembrane helix</keyword>
<gene>
    <name evidence="9" type="ORF">K9S39_20870</name>
</gene>
<dbReference type="PANTHER" id="PTHR23513:SF6">
    <property type="entry name" value="MAJOR FACILITATOR SUPERFAMILY ASSOCIATED DOMAIN-CONTAINING PROTEIN"/>
    <property type="match status" value="1"/>
</dbReference>
<feature type="transmembrane region" description="Helical" evidence="7">
    <location>
        <begin position="284"/>
        <end position="302"/>
    </location>
</feature>
<evidence type="ECO:0000256" key="6">
    <source>
        <dbReference type="SAM" id="MobiDB-lite"/>
    </source>
</evidence>
<keyword evidence="3 7" id="KW-0812">Transmembrane</keyword>
<evidence type="ECO:0000256" key="1">
    <source>
        <dbReference type="ARBA" id="ARBA00004651"/>
    </source>
</evidence>
<comment type="subcellular location">
    <subcellularLocation>
        <location evidence="1">Cell membrane</location>
        <topology evidence="1">Multi-pass membrane protein</topology>
    </subcellularLocation>
</comment>
<reference evidence="9" key="1">
    <citation type="submission" date="2021-10" db="EMBL/GenBank/DDBJ databases">
        <title>Streptomyces nigrumlapis sp.nov.,an antimicrobial producing actinobacterium isolated from Black Gobi rocks.</title>
        <authorList>
            <person name="Wen Y."/>
            <person name="Zhang W."/>
            <person name="Liu X.G."/>
        </authorList>
    </citation>
    <scope>NUCLEOTIDE SEQUENCE</scope>
    <source>
        <strain evidence="9">ST13-2-2</strain>
    </source>
</reference>
<evidence type="ECO:0000256" key="3">
    <source>
        <dbReference type="ARBA" id="ARBA00022692"/>
    </source>
</evidence>
<accession>A0ABY4MCF5</accession>
<evidence type="ECO:0000313" key="10">
    <source>
        <dbReference type="Proteomes" id="UP000830115"/>
    </source>
</evidence>
<evidence type="ECO:0000259" key="8">
    <source>
        <dbReference type="PROSITE" id="PS50850"/>
    </source>
</evidence>
<dbReference type="SUPFAM" id="SSF103473">
    <property type="entry name" value="MFS general substrate transporter"/>
    <property type="match status" value="1"/>
</dbReference>
<dbReference type="InterPro" id="IPR020846">
    <property type="entry name" value="MFS_dom"/>
</dbReference>
<feature type="transmembrane region" description="Helical" evidence="7">
    <location>
        <begin position="46"/>
        <end position="68"/>
    </location>
</feature>
<feature type="transmembrane region" description="Helical" evidence="7">
    <location>
        <begin position="252"/>
        <end position="272"/>
    </location>
</feature>
<name>A0ABY4MCF5_9ACTN</name>
<evidence type="ECO:0000256" key="7">
    <source>
        <dbReference type="SAM" id="Phobius"/>
    </source>
</evidence>
<feature type="region of interest" description="Disordered" evidence="6">
    <location>
        <begin position="397"/>
        <end position="424"/>
    </location>
</feature>
<dbReference type="PROSITE" id="PS50850">
    <property type="entry name" value="MFS"/>
    <property type="match status" value="1"/>
</dbReference>
<evidence type="ECO:0000256" key="4">
    <source>
        <dbReference type="ARBA" id="ARBA00022989"/>
    </source>
</evidence>
<dbReference type="InterPro" id="IPR011701">
    <property type="entry name" value="MFS"/>
</dbReference>
<organism evidence="9 10">
    <name type="scientific">Streptomyces halobius</name>
    <dbReference type="NCBI Taxonomy" id="2879846"/>
    <lineage>
        <taxon>Bacteria</taxon>
        <taxon>Bacillati</taxon>
        <taxon>Actinomycetota</taxon>
        <taxon>Actinomycetes</taxon>
        <taxon>Kitasatosporales</taxon>
        <taxon>Streptomycetaceae</taxon>
        <taxon>Streptomyces</taxon>
    </lineage>
</organism>
<dbReference type="Gene3D" id="1.20.1250.20">
    <property type="entry name" value="MFS general substrate transporter like domains"/>
    <property type="match status" value="1"/>
</dbReference>
<evidence type="ECO:0000256" key="2">
    <source>
        <dbReference type="ARBA" id="ARBA00022475"/>
    </source>
</evidence>
<feature type="domain" description="Major facilitator superfamily (MFS) profile" evidence="8">
    <location>
        <begin position="1"/>
        <end position="394"/>
    </location>
</feature>
<sequence>MARPQSGKASFTLLWTSQTFSEFAYSTSVIVLPLLALTITNSPSQAGIIGFVDAVAMFLAGLPAGAVADRYDRRAIMLGCEAAQILVFGYLALSLWTGAPSLTALVLLALVNGAATAMMLASGEALLPTVVGEEKLSGAVALNSARTYAGQLAGTSAGGFLLALKNAFPFAAGALAHLLSFGLLLFLRPPATPPRKPYKGNRVRELSQGIRWIARHPFLRLTLLYAVATNLFFGVIYFIVIASAKTSGMNSGLIGVMAALLGVGGLLGALAAPALQRVLTGSRAVFAVLCVFAVLTVGIALLPGGYLIGILLGAIAFAAPTANAAITTYQLLLTPDAQRGRVMSVANVVSGVGGAIAPLVGGVLFDLTSRLVGLLSCAGVVSLLALSAVLSPTMRGFTPPAPEDDAAEDVPDESPSAPPARQRT</sequence>
<evidence type="ECO:0000313" key="9">
    <source>
        <dbReference type="EMBL" id="UQA94001.1"/>
    </source>
</evidence>
<feature type="transmembrane region" description="Helical" evidence="7">
    <location>
        <begin position="20"/>
        <end position="40"/>
    </location>
</feature>
<dbReference type="Pfam" id="PF07690">
    <property type="entry name" value="MFS_1"/>
    <property type="match status" value="1"/>
</dbReference>
<dbReference type="RefSeq" id="WP_248864874.1">
    <property type="nucleotide sequence ID" value="NZ_CP086322.1"/>
</dbReference>
<feature type="transmembrane region" description="Helical" evidence="7">
    <location>
        <begin position="170"/>
        <end position="187"/>
    </location>
</feature>
<keyword evidence="10" id="KW-1185">Reference proteome</keyword>
<keyword evidence="5 7" id="KW-0472">Membrane</keyword>
<feature type="compositionally biased region" description="Acidic residues" evidence="6">
    <location>
        <begin position="402"/>
        <end position="412"/>
    </location>
</feature>
<dbReference type="CDD" id="cd06173">
    <property type="entry name" value="MFS_MefA_like"/>
    <property type="match status" value="1"/>
</dbReference>
<proteinExistence type="predicted"/>
<feature type="transmembrane region" description="Helical" evidence="7">
    <location>
        <begin position="218"/>
        <end position="240"/>
    </location>
</feature>
<feature type="transmembrane region" description="Helical" evidence="7">
    <location>
        <begin position="345"/>
        <end position="365"/>
    </location>
</feature>
<feature type="transmembrane region" description="Helical" evidence="7">
    <location>
        <begin position="308"/>
        <end position="333"/>
    </location>
</feature>
<dbReference type="InterPro" id="IPR036259">
    <property type="entry name" value="MFS_trans_sf"/>
</dbReference>
<keyword evidence="2" id="KW-1003">Cell membrane</keyword>
<dbReference type="Proteomes" id="UP000830115">
    <property type="component" value="Chromosome"/>
</dbReference>
<dbReference type="PANTHER" id="PTHR23513">
    <property type="entry name" value="INTEGRAL MEMBRANE EFFLUX PROTEIN-RELATED"/>
    <property type="match status" value="1"/>
</dbReference>
<evidence type="ECO:0000256" key="5">
    <source>
        <dbReference type="ARBA" id="ARBA00023136"/>
    </source>
</evidence>
<protein>
    <submittedName>
        <fullName evidence="9">MFS transporter</fullName>
    </submittedName>
</protein>
<feature type="transmembrane region" description="Helical" evidence="7">
    <location>
        <begin position="371"/>
        <end position="390"/>
    </location>
</feature>